<keyword evidence="2" id="KW-1185">Reference proteome</keyword>
<gene>
    <name evidence="1" type="ORF">Metlim_0176</name>
</gene>
<evidence type="ECO:0000313" key="2">
    <source>
        <dbReference type="Proteomes" id="UP000005741"/>
    </source>
</evidence>
<dbReference type="STRING" id="937775.Metlim_0176"/>
<dbReference type="HOGENOM" id="CLU_539276_0_0_2"/>
<dbReference type="AlphaFoldDB" id="H1YZR7"/>
<dbReference type="Proteomes" id="UP000005741">
    <property type="component" value="Chromosome"/>
</dbReference>
<sequence length="526" mass="60834">MMKNCISDIIISEKQANNISDKQKENISKVINLATVFQKDAGLPEINPISKKYHSSEEHKIVLETGHQPNYMPYSGVFKKAFLINYLMENLLPENPDTTAFFGFADQNLTTSPYIYKNVIPAQNKNGVEKIGFTIKKEDRWKYFCTINKPEFSEWEDETEKISRIYSRNNKEVYDQVSEIMWKSYEGAENFADLNAFIFSGICAGILGIKLHFFRYSDISKEQIFTEETKKLLMKVKSYNKAYNQTIEKENLNLRPVRPEEIPLWYQCRCGGKVSLERTSGETVSGICPVCKKRHELLLEQDFKGIRHYFKDLSFSAVARNMIFSEGLRVTAFISGPGGGLEYGRVSDQISAYLGFHTPATFAWRSKDYYLGNIHKNALRQLYRTYNINKNVLVSRNFPLLVLSVQDEMIKEIRNSESLTAGKNENRNDSKELQAKKGRLLNLKKNGIITSKIFSSTPSALDLFMNFKPDYISRKWKDAINSSSVEQMYRAYIFKNDITYEENMENEEDLNKIPLLYHNVINFPVN</sequence>
<dbReference type="InParanoid" id="H1YZR7"/>
<name>H1YZR7_9EURY</name>
<protein>
    <submittedName>
        <fullName evidence="1">Uncharacterized protein</fullName>
    </submittedName>
</protein>
<reference evidence="1 2" key="1">
    <citation type="submission" date="2011-10" db="EMBL/GenBank/DDBJ databases">
        <title>The Improved High-Quality Draft genome of Methanoplanus limicola DSM 2279.</title>
        <authorList>
            <consortium name="US DOE Joint Genome Institute (JGI-PGF)"/>
            <person name="Lucas S."/>
            <person name="Copeland A."/>
            <person name="Lapidus A."/>
            <person name="Glavina del Rio T."/>
            <person name="Dalin E."/>
            <person name="Tice H."/>
            <person name="Bruce D."/>
            <person name="Goodwin L."/>
            <person name="Pitluck S."/>
            <person name="Peters L."/>
            <person name="Mikhailova N."/>
            <person name="Lu M."/>
            <person name="Kyrpides N."/>
            <person name="Mavromatis K."/>
            <person name="Ivanova N."/>
            <person name="Markowitz V."/>
            <person name="Cheng J.-F."/>
            <person name="Hugenholtz P."/>
            <person name="Woyke T."/>
            <person name="Wu D."/>
            <person name="Wirth R."/>
            <person name="Brambilla E.-M."/>
            <person name="Klenk H.-P."/>
            <person name="Eisen J.A."/>
        </authorList>
    </citation>
    <scope>NUCLEOTIDE SEQUENCE [LARGE SCALE GENOMIC DNA]</scope>
    <source>
        <strain evidence="1 2">DSM 2279</strain>
    </source>
</reference>
<organism evidence="1 2">
    <name type="scientific">Methanoplanus limicola DSM 2279</name>
    <dbReference type="NCBI Taxonomy" id="937775"/>
    <lineage>
        <taxon>Archaea</taxon>
        <taxon>Methanobacteriati</taxon>
        <taxon>Methanobacteriota</taxon>
        <taxon>Stenosarchaea group</taxon>
        <taxon>Methanomicrobia</taxon>
        <taxon>Methanomicrobiales</taxon>
        <taxon>Methanomicrobiaceae</taxon>
        <taxon>Methanoplanus</taxon>
    </lineage>
</organism>
<evidence type="ECO:0000313" key="1">
    <source>
        <dbReference type="EMBL" id="EHQ34329.1"/>
    </source>
</evidence>
<proteinExistence type="predicted"/>
<dbReference type="EMBL" id="CM001436">
    <property type="protein sequence ID" value="EHQ34329.1"/>
    <property type="molecule type" value="Genomic_DNA"/>
</dbReference>
<accession>H1YZR7</accession>